<accession>A0A8K0FZF5</accession>
<keyword evidence="4" id="KW-0378">Hydrolase</keyword>
<sequence length="253" mass="28898">MYSGVYNGSKKHEPDLKQVLERSWKSGLDKIIITGGNLKESKKALELAQSNDRLYSTVGCHPTRCLEFEQNSTNPEEYLDNLKELIVNNKSKIVAIGECGLDYDRIQFCPKEIQQKYFKFQLQLSEVSNLPLFLHCRNSADDLYEILSTHANLKGVVHSFDGTFEEAQKFIELGYYIGLNGCSLKTKENLETVAKLPAGRILLETDCPWCEIRPTHAGFNLITEEHRAVPSVKKEKWKPDCMVKSRNEPINIR</sequence>
<keyword evidence="3 7" id="KW-0479">Metal-binding</keyword>
<dbReference type="CDD" id="cd01310">
    <property type="entry name" value="TatD_DNAse"/>
    <property type="match status" value="1"/>
</dbReference>
<evidence type="ECO:0000256" key="7">
    <source>
        <dbReference type="PIRSR" id="PIRSR005902-1"/>
    </source>
</evidence>
<evidence type="ECO:0000313" key="8">
    <source>
        <dbReference type="EMBL" id="KAF2880501.1"/>
    </source>
</evidence>
<dbReference type="InterPro" id="IPR050891">
    <property type="entry name" value="TatD-type_Hydrolase"/>
</dbReference>
<comment type="caution">
    <text evidence="8">The sequence shown here is derived from an EMBL/GenBank/DDBJ whole genome shotgun (WGS) entry which is preliminary data.</text>
</comment>
<dbReference type="InterPro" id="IPR001130">
    <property type="entry name" value="TatD-like"/>
</dbReference>
<comment type="function">
    <text evidence="6">Deoxyribonuclease which catalyzes (in vitro) the decatenation of kinetoplast DNA, which are circular DNA catenated to each other, producing linear DNA molecules. Plays an important role in chromosomal segregation and cell cycle progression during eye development probably via its DNA decatenation activity.</text>
</comment>
<name>A0A8K0FZF5_IGNLU</name>
<keyword evidence="2" id="KW-0540">Nuclease</keyword>
<dbReference type="Pfam" id="PF01026">
    <property type="entry name" value="TatD_DNase"/>
    <property type="match status" value="1"/>
</dbReference>
<dbReference type="AlphaFoldDB" id="A0A8K0FZF5"/>
<dbReference type="GO" id="GO:0005829">
    <property type="term" value="C:cytosol"/>
    <property type="evidence" value="ECO:0007669"/>
    <property type="project" value="TreeGrafter"/>
</dbReference>
<evidence type="ECO:0000256" key="2">
    <source>
        <dbReference type="ARBA" id="ARBA00022722"/>
    </source>
</evidence>
<dbReference type="PANTHER" id="PTHR10060:SF15">
    <property type="entry name" value="DEOXYRIBONUCLEASE TATDN1"/>
    <property type="match status" value="1"/>
</dbReference>
<keyword evidence="9" id="KW-1185">Reference proteome</keyword>
<feature type="binding site" evidence="7">
    <location>
        <position position="158"/>
    </location>
    <ligand>
        <name>a divalent metal cation</name>
        <dbReference type="ChEBI" id="CHEBI:60240"/>
        <label>2</label>
    </ligand>
</feature>
<feature type="binding site" evidence="7">
    <location>
        <position position="98"/>
    </location>
    <ligand>
        <name>a divalent metal cation</name>
        <dbReference type="ChEBI" id="CHEBI:60240"/>
        <label>1</label>
    </ligand>
</feature>
<dbReference type="PIRSF" id="PIRSF005902">
    <property type="entry name" value="DNase_TatD"/>
    <property type="match status" value="1"/>
</dbReference>
<evidence type="ECO:0000313" key="9">
    <source>
        <dbReference type="Proteomes" id="UP000801492"/>
    </source>
</evidence>
<dbReference type="EMBL" id="VTPC01090963">
    <property type="protein sequence ID" value="KAF2880501.1"/>
    <property type="molecule type" value="Genomic_DNA"/>
</dbReference>
<dbReference type="InterPro" id="IPR032466">
    <property type="entry name" value="Metal_Hydrolase"/>
</dbReference>
<evidence type="ECO:0000256" key="5">
    <source>
        <dbReference type="ARBA" id="ARBA00039767"/>
    </source>
</evidence>
<dbReference type="InterPro" id="IPR018228">
    <property type="entry name" value="DNase_TatD-rel_CS"/>
</dbReference>
<evidence type="ECO:0000256" key="4">
    <source>
        <dbReference type="ARBA" id="ARBA00022801"/>
    </source>
</evidence>
<comment type="similarity">
    <text evidence="1">Belongs to the metallo-dependent hydrolases superfamily. TatD-type hydrolase family.</text>
</comment>
<evidence type="ECO:0000256" key="1">
    <source>
        <dbReference type="ARBA" id="ARBA00009275"/>
    </source>
</evidence>
<dbReference type="OrthoDB" id="6079689at2759"/>
<feature type="binding site" evidence="7">
    <location>
        <position position="206"/>
    </location>
    <ligand>
        <name>a divalent metal cation</name>
        <dbReference type="ChEBI" id="CHEBI:60240"/>
        <label>1</label>
    </ligand>
</feature>
<protein>
    <recommendedName>
        <fullName evidence="5">Deoxyribonuclease TATDN1</fullName>
    </recommendedName>
</protein>
<dbReference type="SUPFAM" id="SSF51556">
    <property type="entry name" value="Metallo-dependent hydrolases"/>
    <property type="match status" value="1"/>
</dbReference>
<dbReference type="Proteomes" id="UP000801492">
    <property type="component" value="Unassembled WGS sequence"/>
</dbReference>
<gene>
    <name evidence="8" type="ORF">ILUMI_25672</name>
</gene>
<evidence type="ECO:0000256" key="6">
    <source>
        <dbReference type="ARBA" id="ARBA00045223"/>
    </source>
</evidence>
<dbReference type="GO" id="GO:0008296">
    <property type="term" value="F:3'-5'-DNA exonuclease activity"/>
    <property type="evidence" value="ECO:0007669"/>
    <property type="project" value="TreeGrafter"/>
</dbReference>
<dbReference type="Gene3D" id="3.20.20.140">
    <property type="entry name" value="Metal-dependent hydrolases"/>
    <property type="match status" value="1"/>
</dbReference>
<dbReference type="PANTHER" id="PTHR10060">
    <property type="entry name" value="TATD FAMILY DEOXYRIBONUCLEASE"/>
    <property type="match status" value="1"/>
</dbReference>
<evidence type="ECO:0000256" key="3">
    <source>
        <dbReference type="ARBA" id="ARBA00022723"/>
    </source>
</evidence>
<proteinExistence type="inferred from homology"/>
<dbReference type="PROSITE" id="PS01091">
    <property type="entry name" value="TATD_3"/>
    <property type="match status" value="1"/>
</dbReference>
<organism evidence="8 9">
    <name type="scientific">Ignelater luminosus</name>
    <name type="common">Cucubano</name>
    <name type="synonym">Pyrophorus luminosus</name>
    <dbReference type="NCBI Taxonomy" id="2038154"/>
    <lineage>
        <taxon>Eukaryota</taxon>
        <taxon>Metazoa</taxon>
        <taxon>Ecdysozoa</taxon>
        <taxon>Arthropoda</taxon>
        <taxon>Hexapoda</taxon>
        <taxon>Insecta</taxon>
        <taxon>Pterygota</taxon>
        <taxon>Neoptera</taxon>
        <taxon>Endopterygota</taxon>
        <taxon>Coleoptera</taxon>
        <taxon>Polyphaga</taxon>
        <taxon>Elateriformia</taxon>
        <taxon>Elateroidea</taxon>
        <taxon>Elateridae</taxon>
        <taxon>Agrypninae</taxon>
        <taxon>Pyrophorini</taxon>
        <taxon>Ignelater</taxon>
    </lineage>
</organism>
<feature type="binding site" evidence="7">
    <location>
        <position position="135"/>
    </location>
    <ligand>
        <name>a divalent metal cation</name>
        <dbReference type="ChEBI" id="CHEBI:60240"/>
        <label>2</label>
    </ligand>
</feature>
<reference evidence="8" key="1">
    <citation type="submission" date="2019-08" db="EMBL/GenBank/DDBJ databases">
        <title>The genome of the North American firefly Photinus pyralis.</title>
        <authorList>
            <consortium name="Photinus pyralis genome working group"/>
            <person name="Fallon T.R."/>
            <person name="Sander Lower S.E."/>
            <person name="Weng J.-K."/>
        </authorList>
    </citation>
    <scope>NUCLEOTIDE SEQUENCE</scope>
    <source>
        <strain evidence="8">TRF0915ILg1</strain>
        <tissue evidence="8">Whole body</tissue>
    </source>
</reference>
<dbReference type="GO" id="GO:0046872">
    <property type="term" value="F:metal ion binding"/>
    <property type="evidence" value="ECO:0007669"/>
    <property type="project" value="UniProtKB-KW"/>
</dbReference>